<gene>
    <name evidence="2" type="ORF">Clacol_003961</name>
</gene>
<feature type="region of interest" description="Disordered" evidence="1">
    <location>
        <begin position="906"/>
        <end position="925"/>
    </location>
</feature>
<accession>A0AAV5A588</accession>
<feature type="region of interest" description="Disordered" evidence="1">
    <location>
        <begin position="545"/>
        <end position="570"/>
    </location>
</feature>
<feature type="region of interest" description="Disordered" evidence="1">
    <location>
        <begin position="1111"/>
        <end position="1155"/>
    </location>
</feature>
<dbReference type="EMBL" id="BPWL01000004">
    <property type="protein sequence ID" value="GJJ09737.1"/>
    <property type="molecule type" value="Genomic_DNA"/>
</dbReference>
<feature type="compositionally biased region" description="Polar residues" evidence="1">
    <location>
        <begin position="974"/>
        <end position="984"/>
    </location>
</feature>
<feature type="compositionally biased region" description="Low complexity" evidence="1">
    <location>
        <begin position="665"/>
        <end position="682"/>
    </location>
</feature>
<feature type="compositionally biased region" description="Basic and acidic residues" evidence="1">
    <location>
        <begin position="191"/>
        <end position="202"/>
    </location>
</feature>
<feature type="region of interest" description="Disordered" evidence="1">
    <location>
        <begin position="856"/>
        <end position="883"/>
    </location>
</feature>
<feature type="region of interest" description="Disordered" evidence="1">
    <location>
        <begin position="790"/>
        <end position="810"/>
    </location>
</feature>
<feature type="compositionally biased region" description="Basic and acidic residues" evidence="1">
    <location>
        <begin position="153"/>
        <end position="167"/>
    </location>
</feature>
<feature type="compositionally biased region" description="Basic residues" evidence="1">
    <location>
        <begin position="1008"/>
        <end position="1019"/>
    </location>
</feature>
<feature type="compositionally biased region" description="Low complexity" evidence="1">
    <location>
        <begin position="398"/>
        <end position="418"/>
    </location>
</feature>
<feature type="compositionally biased region" description="Low complexity" evidence="1">
    <location>
        <begin position="1115"/>
        <end position="1129"/>
    </location>
</feature>
<feature type="compositionally biased region" description="Low complexity" evidence="1">
    <location>
        <begin position="203"/>
        <end position="213"/>
    </location>
</feature>
<feature type="compositionally biased region" description="Low complexity" evidence="1">
    <location>
        <begin position="102"/>
        <end position="120"/>
    </location>
</feature>
<reference evidence="2" key="1">
    <citation type="submission" date="2021-10" db="EMBL/GenBank/DDBJ databases">
        <title>De novo Genome Assembly of Clathrus columnatus (Basidiomycota, Fungi) Using Illumina and Nanopore Sequence Data.</title>
        <authorList>
            <person name="Ogiso-Tanaka E."/>
            <person name="Itagaki H."/>
            <person name="Hosoya T."/>
            <person name="Hosaka K."/>
        </authorList>
    </citation>
    <scope>NUCLEOTIDE SEQUENCE</scope>
    <source>
        <strain evidence="2">MO-923</strain>
    </source>
</reference>
<feature type="region of interest" description="Disordered" evidence="1">
    <location>
        <begin position="15"/>
        <end position="46"/>
    </location>
</feature>
<dbReference type="AlphaFoldDB" id="A0AAV5A588"/>
<feature type="region of interest" description="Disordered" evidence="1">
    <location>
        <begin position="517"/>
        <end position="536"/>
    </location>
</feature>
<dbReference type="Proteomes" id="UP001050691">
    <property type="component" value="Unassembled WGS sequence"/>
</dbReference>
<name>A0AAV5A588_9AGAM</name>
<feature type="compositionally biased region" description="Polar residues" evidence="1">
    <location>
        <begin position="790"/>
        <end position="807"/>
    </location>
</feature>
<evidence type="ECO:0000313" key="2">
    <source>
        <dbReference type="EMBL" id="GJJ09737.1"/>
    </source>
</evidence>
<feature type="compositionally biased region" description="Polar residues" evidence="1">
    <location>
        <begin position="545"/>
        <end position="569"/>
    </location>
</feature>
<evidence type="ECO:0000313" key="3">
    <source>
        <dbReference type="Proteomes" id="UP001050691"/>
    </source>
</evidence>
<protein>
    <submittedName>
        <fullName evidence="2">Uncharacterized protein</fullName>
    </submittedName>
</protein>
<feature type="region of interest" description="Disordered" evidence="1">
    <location>
        <begin position="462"/>
        <end position="512"/>
    </location>
</feature>
<sequence length="1170" mass="125689">MTTLYSPSLSPAQWRSRSLKTQASADNLPSFNPSRSTLTSPNKPRFNLSSVIRFGTKSKKNRVTDIIQDPPEDLYAIPISVPVSKLQHKASDLNLESNINPRFSRGVSSTSGTSRASTDGPLTPSDDLRMSYQHSLMTLSDGIDPSATSAKSGHADEKRQSTHSDKSLKRRIKDRLNGDRDTNKSSSLTGRNDKQPASKERSSITPSSRVRSSVLAEMSSDKQPRRAEAINQERLNTPLSSPVSFQHPFVLAEAIPATLLDAHASAHPRKLSDSTYYSYGSFGTTMSSISRSPTMISTSTSKSAPAPELNFVSPIKSRFMRKSVSTYSSAPPLSNQSSMASLKVSISQGNLKRAAPGSILREGPSSGAASPRNDSPHPPPTSSLPPTPSETEEQPDIRSLSSSLYRAPSSSASIRHSSTVAPLASGPKSSTLNPHLTPTLKAVASGSTVSLSTISSLAFAARPSTYGGSNSGGRSRSASRAGSVSASIPEQDQENVSPGNGFNSRTGTGGLESMIDMTEDSEEEESEIEFGDEEDILQNNDVFRNASQRPSTTSPKAITPSSTVPNAVPSQLERHASSFVRTLTSSTASVLRRQRSFHNSTSGSSNVPNDSTSAAASTSEHPSSTSPVRVPSNPSLQAKLNSRSHPYTPHTSHTSQTRANQESNQVHTQSRTLQQQQQHQGQAPRHMGVLRHHTSFDPGMGGGSGGVSNATTGTNVSFSTSGVNGIVGTTTTNSDNAGKVGTVHIFPNYNSADSRSINNDTISLGRNPTGRSPATSIHSLQLQMQSSDNINQVPQPSKSLYDTTSPTSEKRRLLGVRRERSEHSLGTVVEPSDPVRQVFPTPSENPVVVSLLKSKGNNPAEQAPSPKLGQPISALEETTRTNNDDVLPYRRRAKSSWGSNGTMATSFLSGDSIPPPQSSSRYGSSGLMRHALSSSDLYNSANRGDGLLVVVRNEFNDGDPNFTSLPPPPRKTKTTGFSANSGVNSLGMETGRSRGRKDSNEKKEKDKSRKRSRSKSKSKSKSDETTILDDPQPSFLDMGSGRNVILTFEGDKEVVWDGEPVSTIGLPPKIKGSSGRHRGHDRLHDTEPIRLNNHSYSHRHPYGYRESAYSPIVESSPSPLTSISASPLTSPSPPPFSPYRRGQGEDSFLELSRGHESIDLTDEDLRFVRY</sequence>
<feature type="compositionally biased region" description="Pro residues" evidence="1">
    <location>
        <begin position="376"/>
        <end position="388"/>
    </location>
</feature>
<evidence type="ECO:0000256" key="1">
    <source>
        <dbReference type="SAM" id="MobiDB-lite"/>
    </source>
</evidence>
<feature type="region of interest" description="Disordered" evidence="1">
    <location>
        <begin position="93"/>
        <end position="226"/>
    </location>
</feature>
<feature type="region of interest" description="Disordered" evidence="1">
    <location>
        <begin position="585"/>
        <end position="713"/>
    </location>
</feature>
<feature type="compositionally biased region" description="Basic and acidic residues" evidence="1">
    <location>
        <begin position="996"/>
        <end position="1007"/>
    </location>
</feature>
<comment type="caution">
    <text evidence="2">The sequence shown here is derived from an EMBL/GenBank/DDBJ whole genome shotgun (WGS) entry which is preliminary data.</text>
</comment>
<keyword evidence="3" id="KW-1185">Reference proteome</keyword>
<feature type="compositionally biased region" description="Basic and acidic residues" evidence="1">
    <location>
        <begin position="174"/>
        <end position="183"/>
    </location>
</feature>
<feature type="compositionally biased region" description="Polar residues" evidence="1">
    <location>
        <begin position="597"/>
        <end position="664"/>
    </location>
</feature>
<proteinExistence type="predicted"/>
<feature type="region of interest" description="Disordered" evidence="1">
    <location>
        <begin position="353"/>
        <end position="432"/>
    </location>
</feature>
<feature type="compositionally biased region" description="Polar residues" evidence="1">
    <location>
        <begin position="488"/>
        <end position="506"/>
    </location>
</feature>
<feature type="compositionally biased region" description="Low complexity" evidence="1">
    <location>
        <begin position="472"/>
        <end position="487"/>
    </location>
</feature>
<feature type="region of interest" description="Disordered" evidence="1">
    <location>
        <begin position="1059"/>
        <end position="1087"/>
    </location>
</feature>
<feature type="region of interest" description="Disordered" evidence="1">
    <location>
        <begin position="958"/>
        <end position="1039"/>
    </location>
</feature>
<organism evidence="2 3">
    <name type="scientific">Clathrus columnatus</name>
    <dbReference type="NCBI Taxonomy" id="1419009"/>
    <lineage>
        <taxon>Eukaryota</taxon>
        <taxon>Fungi</taxon>
        <taxon>Dikarya</taxon>
        <taxon>Basidiomycota</taxon>
        <taxon>Agaricomycotina</taxon>
        <taxon>Agaricomycetes</taxon>
        <taxon>Phallomycetidae</taxon>
        <taxon>Phallales</taxon>
        <taxon>Clathraceae</taxon>
        <taxon>Clathrus</taxon>
    </lineage>
</organism>